<dbReference type="GO" id="GO:0000479">
    <property type="term" value="P:endonucleolytic cleavage of tricistronic rRNA transcript (SSU-rRNA, 5.8S rRNA, LSU-rRNA)"/>
    <property type="evidence" value="ECO:0007669"/>
    <property type="project" value="TreeGrafter"/>
</dbReference>
<dbReference type="PANTHER" id="PTHR12858:SF1">
    <property type="entry name" value="PRE-RRNA-PROCESSING PROTEIN TSR1 HOMOLOG"/>
    <property type="match status" value="1"/>
</dbReference>
<dbReference type="GO" id="GO:0005525">
    <property type="term" value="F:GTP binding"/>
    <property type="evidence" value="ECO:0007669"/>
    <property type="project" value="TreeGrafter"/>
</dbReference>
<dbReference type="GO" id="GO:0000462">
    <property type="term" value="P:maturation of SSU-rRNA from tricistronic rRNA transcript (SSU-rRNA, 5.8S rRNA, LSU-rRNA)"/>
    <property type="evidence" value="ECO:0007669"/>
    <property type="project" value="TreeGrafter"/>
</dbReference>
<dbReference type="AlphaFoldDB" id="A0A1S3DGU0"/>
<dbReference type="PaxDb" id="121845-A0A1S3DGU0"/>
<dbReference type="GeneID" id="103518315"/>
<reference evidence="3" key="1">
    <citation type="submission" date="2025-08" db="UniProtKB">
        <authorList>
            <consortium name="RefSeq"/>
        </authorList>
    </citation>
    <scope>IDENTIFICATION</scope>
</reference>
<evidence type="ECO:0000313" key="3">
    <source>
        <dbReference type="RefSeq" id="XP_008481599.1"/>
    </source>
</evidence>
<sequence length="175" mass="19857">MTPSDGIDPTGHVLMSAIVAQGLPTSAAAIFNLNDVPIKKRNECKQEIEKVVNKYIPEEKVMGLSNSTDVLNVMRKIGNQKQRKIVFRDRRPHLLAEKLDFIYKENEEFMSSDEDSEEDDEEEDDDDAMSVAESSGKMEADEETMSTYSEVPVDKDKYDKAMDMEEEQEALAKLQ</sequence>
<dbReference type="Proteomes" id="UP000079169">
    <property type="component" value="Unplaced"/>
</dbReference>
<evidence type="ECO:0000313" key="2">
    <source>
        <dbReference type="Proteomes" id="UP000079169"/>
    </source>
</evidence>
<dbReference type="GO" id="GO:0003924">
    <property type="term" value="F:GTPase activity"/>
    <property type="evidence" value="ECO:0007669"/>
    <property type="project" value="TreeGrafter"/>
</dbReference>
<dbReference type="InterPro" id="IPR039761">
    <property type="entry name" value="Bms1/Tsr1"/>
</dbReference>
<evidence type="ECO:0000256" key="1">
    <source>
        <dbReference type="SAM" id="MobiDB-lite"/>
    </source>
</evidence>
<dbReference type="STRING" id="121845.A0A1S3DGU0"/>
<dbReference type="GO" id="GO:0034511">
    <property type="term" value="F:U3 snoRNA binding"/>
    <property type="evidence" value="ECO:0007669"/>
    <property type="project" value="TreeGrafter"/>
</dbReference>
<dbReference type="Pfam" id="PF22298">
    <property type="entry name" value="Tsr1_G-like"/>
    <property type="match status" value="1"/>
</dbReference>
<feature type="compositionally biased region" description="Acidic residues" evidence="1">
    <location>
        <begin position="108"/>
        <end position="128"/>
    </location>
</feature>
<gene>
    <name evidence="3" type="primary">LOC103518315</name>
</gene>
<keyword evidence="2" id="KW-1185">Reference proteome</keyword>
<proteinExistence type="predicted"/>
<name>A0A1S3DGU0_DIACI</name>
<accession>A0A1S3DGU0</accession>
<feature type="region of interest" description="Disordered" evidence="1">
    <location>
        <begin position="106"/>
        <end position="175"/>
    </location>
</feature>
<feature type="compositionally biased region" description="Basic and acidic residues" evidence="1">
    <location>
        <begin position="152"/>
        <end position="163"/>
    </location>
</feature>
<dbReference type="RefSeq" id="XP_008481599.1">
    <property type="nucleotide sequence ID" value="XM_008483377.1"/>
</dbReference>
<feature type="non-terminal residue" evidence="3">
    <location>
        <position position="175"/>
    </location>
</feature>
<protein>
    <submittedName>
        <fullName evidence="3">Pre-rRNA-processing protein TSR1 homolog</fullName>
    </submittedName>
</protein>
<dbReference type="PANTHER" id="PTHR12858">
    <property type="entry name" value="RIBOSOME BIOGENESIS PROTEIN"/>
    <property type="match status" value="1"/>
</dbReference>
<dbReference type="GO" id="GO:0030688">
    <property type="term" value="C:preribosome, small subunit precursor"/>
    <property type="evidence" value="ECO:0007669"/>
    <property type="project" value="TreeGrafter"/>
</dbReference>
<organism evidence="2 3">
    <name type="scientific">Diaphorina citri</name>
    <name type="common">Asian citrus psyllid</name>
    <dbReference type="NCBI Taxonomy" id="121845"/>
    <lineage>
        <taxon>Eukaryota</taxon>
        <taxon>Metazoa</taxon>
        <taxon>Ecdysozoa</taxon>
        <taxon>Arthropoda</taxon>
        <taxon>Hexapoda</taxon>
        <taxon>Insecta</taxon>
        <taxon>Pterygota</taxon>
        <taxon>Neoptera</taxon>
        <taxon>Paraneoptera</taxon>
        <taxon>Hemiptera</taxon>
        <taxon>Sternorrhyncha</taxon>
        <taxon>Psylloidea</taxon>
        <taxon>Psyllidae</taxon>
        <taxon>Diaphorininae</taxon>
        <taxon>Diaphorina</taxon>
    </lineage>
</organism>
<dbReference type="KEGG" id="dci:103518315"/>